<dbReference type="EMBL" id="JBHUNF010000002">
    <property type="protein sequence ID" value="MFD2674510.1"/>
    <property type="molecule type" value="Genomic_DNA"/>
</dbReference>
<comment type="caution">
    <text evidence="4">The sequence shown here is derived from an EMBL/GenBank/DDBJ whole genome shotgun (WGS) entry which is preliminary data.</text>
</comment>
<dbReference type="SUPFAM" id="SSF63817">
    <property type="entry name" value="Sortase"/>
    <property type="match status" value="1"/>
</dbReference>
<keyword evidence="3" id="KW-0812">Transmembrane</keyword>
<feature type="region of interest" description="Disordered" evidence="2">
    <location>
        <begin position="311"/>
        <end position="338"/>
    </location>
</feature>
<dbReference type="InterPro" id="IPR023365">
    <property type="entry name" value="Sortase_dom-sf"/>
</dbReference>
<name>A0ABW5RID0_9MICO</name>
<evidence type="ECO:0000313" key="4">
    <source>
        <dbReference type="EMBL" id="MFD2674510.1"/>
    </source>
</evidence>
<accession>A0ABW5RID0</accession>
<dbReference type="Proteomes" id="UP001597453">
    <property type="component" value="Unassembled WGS sequence"/>
</dbReference>
<keyword evidence="3" id="KW-1133">Transmembrane helix</keyword>
<dbReference type="InterPro" id="IPR005754">
    <property type="entry name" value="Sortase"/>
</dbReference>
<organism evidence="4 5">
    <name type="scientific">Gulosibacter bifidus</name>
    <dbReference type="NCBI Taxonomy" id="272239"/>
    <lineage>
        <taxon>Bacteria</taxon>
        <taxon>Bacillati</taxon>
        <taxon>Actinomycetota</taxon>
        <taxon>Actinomycetes</taxon>
        <taxon>Micrococcales</taxon>
        <taxon>Microbacteriaceae</taxon>
        <taxon>Gulosibacter</taxon>
    </lineage>
</organism>
<proteinExistence type="predicted"/>
<dbReference type="NCBIfam" id="TIGR01076">
    <property type="entry name" value="sortase_fam"/>
    <property type="match status" value="1"/>
</dbReference>
<keyword evidence="1" id="KW-0378">Hydrolase</keyword>
<dbReference type="NCBIfam" id="NF033745">
    <property type="entry name" value="class_C_sortase"/>
    <property type="match status" value="1"/>
</dbReference>
<gene>
    <name evidence="4" type="ORF">ACFSUQ_04255</name>
</gene>
<dbReference type="InterPro" id="IPR042002">
    <property type="entry name" value="Sortase_C"/>
</dbReference>
<evidence type="ECO:0000256" key="3">
    <source>
        <dbReference type="SAM" id="Phobius"/>
    </source>
</evidence>
<dbReference type="Gene3D" id="2.40.260.10">
    <property type="entry name" value="Sortase"/>
    <property type="match status" value="1"/>
</dbReference>
<evidence type="ECO:0000313" key="5">
    <source>
        <dbReference type="Proteomes" id="UP001597453"/>
    </source>
</evidence>
<evidence type="ECO:0000256" key="2">
    <source>
        <dbReference type="SAM" id="MobiDB-lite"/>
    </source>
</evidence>
<dbReference type="Pfam" id="PF04203">
    <property type="entry name" value="Sortase"/>
    <property type="match status" value="1"/>
</dbReference>
<dbReference type="CDD" id="cd05827">
    <property type="entry name" value="Sortase_C"/>
    <property type="match status" value="1"/>
</dbReference>
<feature type="transmembrane region" description="Helical" evidence="3">
    <location>
        <begin position="264"/>
        <end position="284"/>
    </location>
</feature>
<reference evidence="5" key="1">
    <citation type="journal article" date="2019" name="Int. J. Syst. Evol. Microbiol.">
        <title>The Global Catalogue of Microorganisms (GCM) 10K type strain sequencing project: providing services to taxonomists for standard genome sequencing and annotation.</title>
        <authorList>
            <consortium name="The Broad Institute Genomics Platform"/>
            <consortium name="The Broad Institute Genome Sequencing Center for Infectious Disease"/>
            <person name="Wu L."/>
            <person name="Ma J."/>
        </authorList>
    </citation>
    <scope>NUCLEOTIDE SEQUENCE [LARGE SCALE GENOMIC DNA]</scope>
    <source>
        <strain evidence="5">TISTR 1511</strain>
    </source>
</reference>
<protein>
    <submittedName>
        <fullName evidence="4">Class C sortase</fullName>
    </submittedName>
</protein>
<feature type="compositionally biased region" description="Basic and acidic residues" evidence="2">
    <location>
        <begin position="328"/>
        <end position="338"/>
    </location>
</feature>
<keyword evidence="5" id="KW-1185">Reference proteome</keyword>
<sequence length="338" mass="36528">MNLKLRSLHTPPPGIPLSTRLVVALLLITGAAIALYPMTARYYKQVEQSGLIDNYATQLDEIPPELRDKALADAHQYNKDLNAGAAFDPFTQGVAGIDSDAYQRYLATLEGVPSGVMARVKIPSIEVDLPVYHGTTDATLKQGVGHLFGTALPVGGVGTRSTLTAHSGLADAVLFTFLDRVKEGDLIHVEVYGERYTYRVFETRLINPEDADEIAPDPNRDLLTLVTCMPIGINSQRLIVTGERIPTVEAPKDPVPAPVEIPGFPWWVVYGGATLLVAGGYVWLGGKTGGRHLASDNAELDDPDRLAELEAAESDGEAREPSLSAREITVDEGRFTDD</sequence>
<dbReference type="RefSeq" id="WP_066056479.1">
    <property type="nucleotide sequence ID" value="NZ_JBHUNF010000002.1"/>
</dbReference>
<feature type="transmembrane region" description="Helical" evidence="3">
    <location>
        <begin position="21"/>
        <end position="39"/>
    </location>
</feature>
<keyword evidence="3" id="KW-0472">Membrane</keyword>
<evidence type="ECO:0000256" key="1">
    <source>
        <dbReference type="ARBA" id="ARBA00022801"/>
    </source>
</evidence>